<protein>
    <submittedName>
        <fullName evidence="3">AsmA-like C-terminal domain-containing protein</fullName>
    </submittedName>
</protein>
<comment type="caution">
    <text evidence="3">The sequence shown here is derived from an EMBL/GenBank/DDBJ whole genome shotgun (WGS) entry which is preliminary data.</text>
</comment>
<reference evidence="3 4" key="1">
    <citation type="journal article" date="2016" name="Antonie Van Leeuwenhoek">
        <title>Dongia soli sp. nov., isolated from soil from Dokdo, Korea.</title>
        <authorList>
            <person name="Kim D.U."/>
            <person name="Lee H."/>
            <person name="Kim H."/>
            <person name="Kim S.G."/>
            <person name="Ka J.O."/>
        </authorList>
    </citation>
    <scope>NUCLEOTIDE SEQUENCE [LARGE SCALE GENOMIC DNA]</scope>
    <source>
        <strain evidence="3 4">D78</strain>
    </source>
</reference>
<keyword evidence="4" id="KW-1185">Reference proteome</keyword>
<proteinExistence type="predicted"/>
<name>A0ABU5EBD8_9PROT</name>
<dbReference type="InterPro" id="IPR025263">
    <property type="entry name" value="YhdP_central"/>
</dbReference>
<organism evidence="3 4">
    <name type="scientific">Dongia soli</name>
    <dbReference type="NCBI Taxonomy" id="600628"/>
    <lineage>
        <taxon>Bacteria</taxon>
        <taxon>Pseudomonadati</taxon>
        <taxon>Pseudomonadota</taxon>
        <taxon>Alphaproteobacteria</taxon>
        <taxon>Rhodospirillales</taxon>
        <taxon>Dongiaceae</taxon>
        <taxon>Dongia</taxon>
    </lineage>
</organism>
<sequence>MLEALGAALAGLALLIGFLAWRLTYEGPVHLRFLVPYLEEAVNGPDQDLRITIDDAVLTWAGWRRALDVRGVNLHVRDRKGRDLATIPEAGISLSARALMRGVIAPSRIEIFGPSLRFWRSHDNRLMFGPHELAGDSADAADNQSEVLARVFGELLAPPDPHKQTGYLTEVAIIGGDITLADRQARTFWRAEQVQINVTRDREGLDGTISLESPDLGSPASLTGQLRLSNKTKKLEIDAQMNGLQASKLQLAQPGLKILENVDVPLSGRVKTEFDLDGRIGPTHFEMTGGPGTVSMPEHIKKPIPLQSLSLAGSLDSSNDLITLYDLTANIDGPILRLTGSIEGLLRGTASDGGPMKVQLKLSASKFDAALMDGYWPIGAAEDTRAWLVPNIPAGMIDDLQASIMLRAPATPGERPVVEVNGTMQVSNLTVHYLRPLPPITGGSATATFTEKQFAADIKGGRAGKIKITGGKLMIAGLDQEDQTVSVGGDLSSPLVDALTLLDNPRLGYPTKLGLKPANSSGDATAHIQFDFPAEKDLTFARVKLAVRATLENIGLKKAMFGQDVTEGNLSLDLTQKSMTIKGPAKLAGIPLDVSWTENFTDNAQFDQQIHAVGTATADQRALLGYDFRPYIDGPGKADLTFTRYPDKRGQLDATFDLRDSTINIDFLKWRKPAGTSGAAKLRLDLVGDRAVAIPSFAVTAGNLSGNGSLTFKPDGGVDKVKIAEAKYDHTDVEDVEASFVGDRIDVVVGGGTLDVEPYMSSDDTARKMPPKDDATLEAEAETPQRPFTLKAANLRTARIADGRELSNVSVEVKRDPLWWDIIDVRASLPGGQPLTFAYRPAGNGMHQLTAQTKDGGGALQALNIYDYIKGGELSITGTVNDSEPKRPLRGKLEMKSYRLVGTPFFVRFLTVASLTGLVDVLTGEGFFFDGATARFTKTRGVVDIRKFRSAGPSIGLTAQGRIDLDRDQINVKGTLVPAYAFNSILGNIPVIGNIIQGGAGEGLFAATYAITGGLAEPKIDINPWSALAPGFLRNLFSNDSTDADDNDDVGQVPARPKPRNQENK</sequence>
<feature type="domain" description="YhdP central" evidence="2">
    <location>
        <begin position="292"/>
        <end position="667"/>
    </location>
</feature>
<dbReference type="Proteomes" id="UP001279642">
    <property type="component" value="Unassembled WGS sequence"/>
</dbReference>
<accession>A0ABU5EBD8</accession>
<feature type="region of interest" description="Disordered" evidence="1">
    <location>
        <begin position="759"/>
        <end position="781"/>
    </location>
</feature>
<feature type="region of interest" description="Disordered" evidence="1">
    <location>
        <begin position="1039"/>
        <end position="1065"/>
    </location>
</feature>
<feature type="compositionally biased region" description="Basic and acidic residues" evidence="1">
    <location>
        <begin position="764"/>
        <end position="775"/>
    </location>
</feature>
<gene>
    <name evidence="3" type="ORF">SMD27_12630</name>
</gene>
<evidence type="ECO:0000256" key="1">
    <source>
        <dbReference type="SAM" id="MobiDB-lite"/>
    </source>
</evidence>
<evidence type="ECO:0000313" key="4">
    <source>
        <dbReference type="Proteomes" id="UP001279642"/>
    </source>
</evidence>
<dbReference type="Pfam" id="PF13116">
    <property type="entry name" value="YhdP"/>
    <property type="match status" value="1"/>
</dbReference>
<dbReference type="RefSeq" id="WP_320508762.1">
    <property type="nucleotide sequence ID" value="NZ_JAXCLW010000003.1"/>
</dbReference>
<dbReference type="EMBL" id="JAXCLW010000003">
    <property type="protein sequence ID" value="MDY0883690.1"/>
    <property type="molecule type" value="Genomic_DNA"/>
</dbReference>
<evidence type="ECO:0000259" key="2">
    <source>
        <dbReference type="Pfam" id="PF13116"/>
    </source>
</evidence>
<evidence type="ECO:0000313" key="3">
    <source>
        <dbReference type="EMBL" id="MDY0883690.1"/>
    </source>
</evidence>